<feature type="transmembrane region" description="Helical" evidence="11">
    <location>
        <begin position="420"/>
        <end position="444"/>
    </location>
</feature>
<feature type="domain" description="Flagellar M-ring C-terminal" evidence="13">
    <location>
        <begin position="249"/>
        <end position="394"/>
    </location>
</feature>
<dbReference type="RefSeq" id="WP_211541394.1">
    <property type="nucleotide sequence ID" value="NZ_JAGTUK010000001.1"/>
</dbReference>
<evidence type="ECO:0000256" key="3">
    <source>
        <dbReference type="ARBA" id="ARBA00007971"/>
    </source>
</evidence>
<dbReference type="Gene3D" id="3.30.300.30">
    <property type="match status" value="1"/>
</dbReference>
<dbReference type="InterPro" id="IPR045851">
    <property type="entry name" value="AMP-bd_C_sf"/>
</dbReference>
<evidence type="ECO:0000256" key="1">
    <source>
        <dbReference type="ARBA" id="ARBA00004117"/>
    </source>
</evidence>
<evidence type="ECO:0000256" key="10">
    <source>
        <dbReference type="SAM" id="MobiDB-lite"/>
    </source>
</evidence>
<evidence type="ECO:0000256" key="2">
    <source>
        <dbReference type="ARBA" id="ARBA00004651"/>
    </source>
</evidence>
<gene>
    <name evidence="14" type="primary">fliF</name>
    <name evidence="14" type="ORF">KE274_04220</name>
</gene>
<evidence type="ECO:0000259" key="13">
    <source>
        <dbReference type="Pfam" id="PF08345"/>
    </source>
</evidence>
<feature type="domain" description="Flagellar M-ring N-terminal" evidence="12">
    <location>
        <begin position="46"/>
        <end position="220"/>
    </location>
</feature>
<keyword evidence="8 9" id="KW-0975">Bacterial flagellum</keyword>
<keyword evidence="14" id="KW-0966">Cell projection</keyword>
<keyword evidence="14" id="KW-0282">Flagellum</keyword>
<feature type="region of interest" description="Disordered" evidence="10">
    <location>
        <begin position="487"/>
        <end position="510"/>
    </location>
</feature>
<dbReference type="Proteomes" id="UP000678243">
    <property type="component" value="Unassembled WGS sequence"/>
</dbReference>
<evidence type="ECO:0000313" key="14">
    <source>
        <dbReference type="EMBL" id="MBS0023307.1"/>
    </source>
</evidence>
<name>A0ABS5IM54_9MICO</name>
<keyword evidence="6 11" id="KW-1133">Transmembrane helix</keyword>
<keyword evidence="15" id="KW-1185">Reference proteome</keyword>
<dbReference type="EMBL" id="JAGTUK010000001">
    <property type="protein sequence ID" value="MBS0023307.1"/>
    <property type="molecule type" value="Genomic_DNA"/>
</dbReference>
<dbReference type="PIRSF" id="PIRSF004862">
    <property type="entry name" value="FliF"/>
    <property type="match status" value="1"/>
</dbReference>
<evidence type="ECO:0000256" key="7">
    <source>
        <dbReference type="ARBA" id="ARBA00023136"/>
    </source>
</evidence>
<organism evidence="14 15">
    <name type="scientific">Microbacterium paraoxydans</name>
    <dbReference type="NCBI Taxonomy" id="199592"/>
    <lineage>
        <taxon>Bacteria</taxon>
        <taxon>Bacillati</taxon>
        <taxon>Actinomycetota</taxon>
        <taxon>Actinomycetes</taxon>
        <taxon>Micrococcales</taxon>
        <taxon>Microbacteriaceae</taxon>
        <taxon>Microbacterium</taxon>
    </lineage>
</organism>
<dbReference type="PANTHER" id="PTHR30046">
    <property type="entry name" value="FLAGELLAR M-RING PROTEIN"/>
    <property type="match status" value="1"/>
</dbReference>
<keyword evidence="14" id="KW-0969">Cilium</keyword>
<dbReference type="InterPro" id="IPR013556">
    <property type="entry name" value="Flag_M-ring_C"/>
</dbReference>
<evidence type="ECO:0000313" key="15">
    <source>
        <dbReference type="Proteomes" id="UP000678243"/>
    </source>
</evidence>
<comment type="function">
    <text evidence="9">The M ring may be actively involved in energy transduction.</text>
</comment>
<comment type="caution">
    <text evidence="14">The sequence shown here is derived from an EMBL/GenBank/DDBJ whole genome shotgun (WGS) entry which is preliminary data.</text>
</comment>
<dbReference type="Pfam" id="PF08345">
    <property type="entry name" value="YscJ_FliF_C"/>
    <property type="match status" value="1"/>
</dbReference>
<dbReference type="Pfam" id="PF01514">
    <property type="entry name" value="YscJ_FliF"/>
    <property type="match status" value="1"/>
</dbReference>
<sequence length="542" mass="56008">MPPAVAGAFQRIRRVIAGFSLAQRTIAIIGVAVLALGIIALSSWLSRPTYTPLFSGLSASDANAVVEQLRSASVPYELADGGATVLVPEKDVYDQRLAAASAGLPSANSAGYSLLDDMGVTTSEFQQSVTYKRAIEGELAATISAIDGVSAASVQLAIPEESVFVSETVDATASVFVETAGNSTLDQKQVEAIVHLTSAAVSGMKPENVAVVDQTGRTLSAVGVGATGGLDQQAGDYEARVTASVQQMLDTVVGPGNATVTVVAEIDRSVNERIEETYTPAEGAPPLTEEVREQNSNGSTSEAGVLGPDNIAVPNGNGDGTYTATEESRTNAVNKATESTSTPAGTLLRQSVSVAVDAGAGGDLSSAQLSDLVATAAGIDRSRGDDLTVELVAFSKTDAESAQAALQAAKDAENAERQAALLNTIIIAAAIAIPLIAAIAAYIIRARRKAGRVEEFDQLFGERPPALSALSAEAPTAALEAPTTPLAFLEPAPDLDPEPDPEPEPAQVSLERRRAEIGALTRQDPQRTAELLRTLIDDRSHA</sequence>
<comment type="similarity">
    <text evidence="3 9">Belongs to the FliF family.</text>
</comment>
<feature type="transmembrane region" description="Helical" evidence="11">
    <location>
        <begin position="21"/>
        <end position="45"/>
    </location>
</feature>
<evidence type="ECO:0000256" key="4">
    <source>
        <dbReference type="ARBA" id="ARBA00022475"/>
    </source>
</evidence>
<evidence type="ECO:0000259" key="12">
    <source>
        <dbReference type="Pfam" id="PF01514"/>
    </source>
</evidence>
<dbReference type="InterPro" id="IPR043427">
    <property type="entry name" value="YscJ/FliF"/>
</dbReference>
<feature type="compositionally biased region" description="Acidic residues" evidence="10">
    <location>
        <begin position="493"/>
        <end position="503"/>
    </location>
</feature>
<keyword evidence="7 11" id="KW-0472">Membrane</keyword>
<reference evidence="14 15" key="1">
    <citation type="submission" date="2021-04" db="EMBL/GenBank/DDBJ databases">
        <title>Whole genome analysis of root endophytic bacterium Microbacterium paraoxydans ku-mp colonizing RP-bio226 rice variety.</title>
        <authorList>
            <person name="Ulaganathan K."/>
            <person name="Latha B."/>
        </authorList>
    </citation>
    <scope>NUCLEOTIDE SEQUENCE [LARGE SCALE GENOMIC DNA]</scope>
    <source>
        <strain evidence="15">ku-mp</strain>
    </source>
</reference>
<feature type="compositionally biased region" description="Polar residues" evidence="10">
    <location>
        <begin position="320"/>
        <end position="344"/>
    </location>
</feature>
<evidence type="ECO:0000256" key="8">
    <source>
        <dbReference type="ARBA" id="ARBA00023143"/>
    </source>
</evidence>
<dbReference type="InterPro" id="IPR000067">
    <property type="entry name" value="FlgMring_FliF"/>
</dbReference>
<proteinExistence type="inferred from homology"/>
<evidence type="ECO:0000256" key="11">
    <source>
        <dbReference type="SAM" id="Phobius"/>
    </source>
</evidence>
<accession>A0ABS5IM54</accession>
<protein>
    <recommendedName>
        <fullName evidence="9">Flagellar M-ring protein</fullName>
    </recommendedName>
</protein>
<dbReference type="InterPro" id="IPR006182">
    <property type="entry name" value="FliF_N_dom"/>
</dbReference>
<keyword evidence="4" id="KW-1003">Cell membrane</keyword>
<dbReference type="PRINTS" id="PR01009">
    <property type="entry name" value="FLGMRINGFLIF"/>
</dbReference>
<keyword evidence="5 11" id="KW-0812">Transmembrane</keyword>
<evidence type="ECO:0000256" key="9">
    <source>
        <dbReference type="PIRNR" id="PIRNR004862"/>
    </source>
</evidence>
<evidence type="ECO:0000256" key="6">
    <source>
        <dbReference type="ARBA" id="ARBA00022989"/>
    </source>
</evidence>
<dbReference type="NCBIfam" id="TIGR00206">
    <property type="entry name" value="fliF"/>
    <property type="match status" value="1"/>
</dbReference>
<dbReference type="PANTHER" id="PTHR30046:SF0">
    <property type="entry name" value="FLAGELLAR M-RING PROTEIN"/>
    <property type="match status" value="1"/>
</dbReference>
<evidence type="ECO:0000256" key="5">
    <source>
        <dbReference type="ARBA" id="ARBA00022692"/>
    </source>
</evidence>
<feature type="region of interest" description="Disordered" evidence="10">
    <location>
        <begin position="276"/>
        <end position="344"/>
    </location>
</feature>
<comment type="subcellular location">
    <subcellularLocation>
        <location evidence="1 9">Bacterial flagellum basal body</location>
    </subcellularLocation>
    <subcellularLocation>
        <location evidence="2">Cell membrane</location>
        <topology evidence="2">Multi-pass membrane protein</topology>
    </subcellularLocation>
</comment>